<gene>
    <name evidence="3" type="ORF">D0Y65_005632</name>
</gene>
<accession>A0A445L639</accession>
<dbReference type="InterPro" id="IPR056924">
    <property type="entry name" value="SH3_Tf2-1"/>
</dbReference>
<dbReference type="GO" id="GO:0006400">
    <property type="term" value="P:tRNA modification"/>
    <property type="evidence" value="ECO:0007669"/>
    <property type="project" value="InterPro"/>
</dbReference>
<dbReference type="InterPro" id="IPR024956">
    <property type="entry name" value="tRNAHis_GuaTrfase_cat"/>
</dbReference>
<dbReference type="PANTHER" id="PTHR12729">
    <property type="entry name" value="TRNA(HIS) GUANYLYLTRANSFERASE-RELATED"/>
    <property type="match status" value="1"/>
</dbReference>
<dbReference type="Pfam" id="PF04446">
    <property type="entry name" value="Thg1"/>
    <property type="match status" value="1"/>
</dbReference>
<keyword evidence="3" id="KW-0548">Nucleotidyltransferase</keyword>
<name>A0A445L639_GLYSO</name>
<dbReference type="InterPro" id="IPR038469">
    <property type="entry name" value="tRNAHis_GuaTrfase_Thg1_sf"/>
</dbReference>
<dbReference type="GO" id="GO:0000287">
    <property type="term" value="F:magnesium ion binding"/>
    <property type="evidence" value="ECO:0007669"/>
    <property type="project" value="InterPro"/>
</dbReference>
<comment type="caution">
    <text evidence="3">The sequence shown here is derived from an EMBL/GenBank/DDBJ whole genome shotgun (WGS) entry which is preliminary data.</text>
</comment>
<organism evidence="3 4">
    <name type="scientific">Glycine soja</name>
    <name type="common">Wild soybean</name>
    <dbReference type="NCBI Taxonomy" id="3848"/>
    <lineage>
        <taxon>Eukaryota</taxon>
        <taxon>Viridiplantae</taxon>
        <taxon>Streptophyta</taxon>
        <taxon>Embryophyta</taxon>
        <taxon>Tracheophyta</taxon>
        <taxon>Spermatophyta</taxon>
        <taxon>Magnoliopsida</taxon>
        <taxon>eudicotyledons</taxon>
        <taxon>Gunneridae</taxon>
        <taxon>Pentapetalae</taxon>
        <taxon>rosids</taxon>
        <taxon>fabids</taxon>
        <taxon>Fabales</taxon>
        <taxon>Fabaceae</taxon>
        <taxon>Papilionoideae</taxon>
        <taxon>50 kb inversion clade</taxon>
        <taxon>NPAAA clade</taxon>
        <taxon>indigoferoid/millettioid clade</taxon>
        <taxon>Phaseoleae</taxon>
        <taxon>Glycine</taxon>
        <taxon>Glycine subgen. Soja</taxon>
    </lineage>
</organism>
<feature type="domain" description="tRNAHis guanylyltransferase catalytic" evidence="1">
    <location>
        <begin position="151"/>
        <end position="262"/>
    </location>
</feature>
<evidence type="ECO:0000313" key="3">
    <source>
        <dbReference type="EMBL" id="RZC18454.1"/>
    </source>
</evidence>
<keyword evidence="3" id="KW-0808">Transferase</keyword>
<dbReference type="Proteomes" id="UP000289340">
    <property type="component" value="Chromosome 3"/>
</dbReference>
<evidence type="ECO:0000259" key="1">
    <source>
        <dbReference type="Pfam" id="PF04446"/>
    </source>
</evidence>
<sequence>MKHYADAKHEDVTFTIGQWVYVKLRPFWQRSIAGLTHSKLSKQFFGPFQIITRVGEVAYRLQLSVRNQCRNPSAFWTRSLMLQHLHQLNWFLFNGWDSLWKILPRSHGSRYAMLTTLRTRWCLERGVLIAILRRNLNSQQRDPRGMANNKYEYVKCFEVEDEAMFPNIILVWIKASKLHKPHDSNALKLMNSCAVEVLEEYADIILAYGFSDEYTFIFKKTSKFYERRASKVLSIITSFFSSVFVRKWDEFFPPKELKCHPSLHRWFIAWASIEAFQAYLLWRQTICHLSNQHEQCLWRLVEHGMNEKEA</sequence>
<evidence type="ECO:0000259" key="2">
    <source>
        <dbReference type="Pfam" id="PF24626"/>
    </source>
</evidence>
<keyword evidence="4" id="KW-1185">Reference proteome</keyword>
<dbReference type="GO" id="GO:0008193">
    <property type="term" value="F:tRNA guanylyltransferase activity"/>
    <property type="evidence" value="ECO:0007669"/>
    <property type="project" value="InterPro"/>
</dbReference>
<dbReference type="Gene3D" id="3.30.70.3000">
    <property type="match status" value="1"/>
</dbReference>
<dbReference type="AlphaFoldDB" id="A0A445L639"/>
<dbReference type="PANTHER" id="PTHR12729:SF6">
    <property type="entry name" value="TRNA(HIS) GUANYLYLTRANSFERASE-RELATED"/>
    <property type="match status" value="1"/>
</dbReference>
<proteinExistence type="predicted"/>
<protein>
    <submittedName>
        <fullName evidence="3">tRNA(His) guanylyltransferase 2</fullName>
    </submittedName>
</protein>
<dbReference type="InterPro" id="IPR007537">
    <property type="entry name" value="tRNAHis_GuaTrfase_Thg1"/>
</dbReference>
<reference evidence="3 4" key="1">
    <citation type="submission" date="2018-09" db="EMBL/GenBank/DDBJ databases">
        <title>A high-quality reference genome of wild soybean provides a powerful tool to mine soybean genomes.</title>
        <authorList>
            <person name="Xie M."/>
            <person name="Chung C.Y.L."/>
            <person name="Li M.-W."/>
            <person name="Wong F.-L."/>
            <person name="Chan T.-F."/>
            <person name="Lam H.-M."/>
        </authorList>
    </citation>
    <scope>NUCLEOTIDE SEQUENCE [LARGE SCALE GENOMIC DNA]</scope>
    <source>
        <strain evidence="4">cv. W05</strain>
        <tissue evidence="3">Hypocotyl of etiolated seedlings</tissue>
    </source>
</reference>
<feature type="domain" description="Tf2-1-like SH3-like" evidence="2">
    <location>
        <begin position="17"/>
        <end position="64"/>
    </location>
</feature>
<dbReference type="Pfam" id="PF24626">
    <property type="entry name" value="SH3_Tf2-1"/>
    <property type="match status" value="1"/>
</dbReference>
<evidence type="ECO:0000313" key="4">
    <source>
        <dbReference type="Proteomes" id="UP000289340"/>
    </source>
</evidence>
<dbReference type="EMBL" id="QZWG01000003">
    <property type="protein sequence ID" value="RZC18454.1"/>
    <property type="molecule type" value="Genomic_DNA"/>
</dbReference>